<keyword evidence="1" id="KW-1133">Transmembrane helix</keyword>
<comment type="caution">
    <text evidence="2">The sequence shown here is derived from an EMBL/GenBank/DDBJ whole genome shotgun (WGS) entry which is preliminary data.</text>
</comment>
<evidence type="ECO:0000256" key="1">
    <source>
        <dbReference type="SAM" id="Phobius"/>
    </source>
</evidence>
<organism evidence="2">
    <name type="scientific">marine sediment metagenome</name>
    <dbReference type="NCBI Taxonomy" id="412755"/>
    <lineage>
        <taxon>unclassified sequences</taxon>
        <taxon>metagenomes</taxon>
        <taxon>ecological metagenomes</taxon>
    </lineage>
</organism>
<gene>
    <name evidence="2" type="ORF">LCGC14_0316320</name>
</gene>
<feature type="transmembrane region" description="Helical" evidence="1">
    <location>
        <begin position="5"/>
        <end position="26"/>
    </location>
</feature>
<dbReference type="AlphaFoldDB" id="A0A0F9TKF9"/>
<sequence length="80" mass="9286">MRQILLSATVVGMGLAFLYLFYQILTSGKVYFHEPNPVILWAEIVVIGILTGFGLYMFIKIIRRKKMSKHPIKKPHKPRK</sequence>
<evidence type="ECO:0000313" key="2">
    <source>
        <dbReference type="EMBL" id="KKN81720.1"/>
    </source>
</evidence>
<keyword evidence="1" id="KW-0812">Transmembrane</keyword>
<proteinExistence type="predicted"/>
<dbReference type="EMBL" id="LAZR01000211">
    <property type="protein sequence ID" value="KKN81720.1"/>
    <property type="molecule type" value="Genomic_DNA"/>
</dbReference>
<name>A0A0F9TKF9_9ZZZZ</name>
<reference evidence="2" key="1">
    <citation type="journal article" date="2015" name="Nature">
        <title>Complex archaea that bridge the gap between prokaryotes and eukaryotes.</title>
        <authorList>
            <person name="Spang A."/>
            <person name="Saw J.H."/>
            <person name="Jorgensen S.L."/>
            <person name="Zaremba-Niedzwiedzka K."/>
            <person name="Martijn J."/>
            <person name="Lind A.E."/>
            <person name="van Eijk R."/>
            <person name="Schleper C."/>
            <person name="Guy L."/>
            <person name="Ettema T.J."/>
        </authorList>
    </citation>
    <scope>NUCLEOTIDE SEQUENCE</scope>
</reference>
<feature type="transmembrane region" description="Helical" evidence="1">
    <location>
        <begin position="38"/>
        <end position="59"/>
    </location>
</feature>
<protein>
    <submittedName>
        <fullName evidence="2">Uncharacterized protein</fullName>
    </submittedName>
</protein>
<accession>A0A0F9TKF9</accession>
<keyword evidence="1" id="KW-0472">Membrane</keyword>